<feature type="region of interest" description="Disordered" evidence="11">
    <location>
        <begin position="527"/>
        <end position="552"/>
    </location>
</feature>
<keyword evidence="4" id="KW-0597">Phosphoprotein</keyword>
<dbReference type="GO" id="GO:0070026">
    <property type="term" value="F:nitric oxide binding"/>
    <property type="evidence" value="ECO:0007669"/>
    <property type="project" value="UniProtKB-ARBA"/>
</dbReference>
<evidence type="ECO:0000313" key="15">
    <source>
        <dbReference type="Proteomes" id="UP000593758"/>
    </source>
</evidence>
<gene>
    <name evidence="14" type="ORF">IM660_09275</name>
</gene>
<dbReference type="InterPro" id="IPR050482">
    <property type="entry name" value="Sensor_HK_TwoCompSys"/>
</dbReference>
<dbReference type="PANTHER" id="PTHR24421">
    <property type="entry name" value="NITRATE/NITRITE SENSOR PROTEIN NARX-RELATED"/>
    <property type="match status" value="1"/>
</dbReference>
<evidence type="ECO:0000256" key="5">
    <source>
        <dbReference type="ARBA" id="ARBA00022679"/>
    </source>
</evidence>
<evidence type="ECO:0000256" key="11">
    <source>
        <dbReference type="SAM" id="MobiDB-lite"/>
    </source>
</evidence>
<dbReference type="AlphaFoldDB" id="A0A7M1SXS3"/>
<keyword evidence="8" id="KW-0460">Magnesium</keyword>
<dbReference type="FunFam" id="3.30.450.40:FF:000052">
    <property type="entry name" value="Oxygen sensor histidine kinase response regulator DevS/DosS"/>
    <property type="match status" value="1"/>
</dbReference>
<feature type="domain" description="GAF" evidence="12">
    <location>
        <begin position="34"/>
        <end position="180"/>
    </location>
</feature>
<evidence type="ECO:0000313" key="14">
    <source>
        <dbReference type="EMBL" id="QOR72386.1"/>
    </source>
</evidence>
<dbReference type="Gene3D" id="3.30.565.10">
    <property type="entry name" value="Histidine kinase-like ATPase, C-terminal domain"/>
    <property type="match status" value="1"/>
</dbReference>
<keyword evidence="3" id="KW-0963">Cytoplasm</keyword>
<evidence type="ECO:0000256" key="9">
    <source>
        <dbReference type="ARBA" id="ARBA00023004"/>
    </source>
</evidence>
<dbReference type="Pfam" id="PF02518">
    <property type="entry name" value="HATPase_c"/>
    <property type="match status" value="1"/>
</dbReference>
<keyword evidence="6" id="KW-0479">Metal-binding</keyword>
<dbReference type="Pfam" id="PF07730">
    <property type="entry name" value="HisKA_3"/>
    <property type="match status" value="1"/>
</dbReference>
<dbReference type="KEGG" id="halt:IM660_09275"/>
<dbReference type="SUPFAM" id="SSF55781">
    <property type="entry name" value="GAF domain-like"/>
    <property type="match status" value="2"/>
</dbReference>
<evidence type="ECO:0000256" key="6">
    <source>
        <dbReference type="ARBA" id="ARBA00022723"/>
    </source>
</evidence>
<organism evidence="14 15">
    <name type="scientific">Ruania alkalisoli</name>
    <dbReference type="NCBI Taxonomy" id="2779775"/>
    <lineage>
        <taxon>Bacteria</taxon>
        <taxon>Bacillati</taxon>
        <taxon>Actinomycetota</taxon>
        <taxon>Actinomycetes</taxon>
        <taxon>Micrococcales</taxon>
        <taxon>Ruaniaceae</taxon>
        <taxon>Ruania</taxon>
    </lineage>
</organism>
<dbReference type="InterPro" id="IPR029016">
    <property type="entry name" value="GAF-like_dom_sf"/>
</dbReference>
<dbReference type="GO" id="GO:0000287">
    <property type="term" value="F:magnesium ion binding"/>
    <property type="evidence" value="ECO:0007669"/>
    <property type="project" value="UniProtKB-ARBA"/>
</dbReference>
<dbReference type="GO" id="GO:0019825">
    <property type="term" value="F:oxygen binding"/>
    <property type="evidence" value="ECO:0007669"/>
    <property type="project" value="UniProtKB-ARBA"/>
</dbReference>
<dbReference type="InterPro" id="IPR003594">
    <property type="entry name" value="HATPase_dom"/>
</dbReference>
<dbReference type="GO" id="GO:0046983">
    <property type="term" value="F:protein dimerization activity"/>
    <property type="evidence" value="ECO:0007669"/>
    <property type="project" value="InterPro"/>
</dbReference>
<name>A0A7M1SXS3_9MICO</name>
<dbReference type="GO" id="GO:0016020">
    <property type="term" value="C:membrane"/>
    <property type="evidence" value="ECO:0007669"/>
    <property type="project" value="InterPro"/>
</dbReference>
<comment type="cofactor">
    <cofactor evidence="1">
        <name>Mg(2+)</name>
        <dbReference type="ChEBI" id="CHEBI:18420"/>
    </cofactor>
</comment>
<reference evidence="14 15" key="1">
    <citation type="submission" date="2020-10" db="EMBL/GenBank/DDBJ databases">
        <title>Haloactinobacterium sp. RN3S43, a bacterium isolated from saline soil.</title>
        <authorList>
            <person name="Sun J.-Q."/>
        </authorList>
    </citation>
    <scope>NUCLEOTIDE SEQUENCE [LARGE SCALE GENOMIC DNA]</scope>
    <source>
        <strain evidence="14 15">RN3S43</strain>
    </source>
</reference>
<dbReference type="EMBL" id="CP063169">
    <property type="protein sequence ID" value="QOR72386.1"/>
    <property type="molecule type" value="Genomic_DNA"/>
</dbReference>
<keyword evidence="7" id="KW-0418">Kinase</keyword>
<evidence type="ECO:0000256" key="3">
    <source>
        <dbReference type="ARBA" id="ARBA00022490"/>
    </source>
</evidence>
<dbReference type="Gene3D" id="1.20.5.1930">
    <property type="match status" value="1"/>
</dbReference>
<dbReference type="GO" id="GO:0000155">
    <property type="term" value="F:phosphorelay sensor kinase activity"/>
    <property type="evidence" value="ECO:0007669"/>
    <property type="project" value="InterPro"/>
</dbReference>
<sequence length="552" mass="59179">MDEPYGQIDRSSTDSEARLRALIRGTDAVVSHLELPEVLRRLTEVAVELVDARYGALGVLAPDGWLEEFVHVGMDPGTVERIGRLPEGRGVLGALITNPEPIRLQHIADDPRSVGFPDGHPPMSSFLGVPIRIREEVFGNLYLTQKRGGDFTDEDERLVRTLAATAAIAVENARLYSAARDRERWAAIGAHVSAVLTETGTDGVPALLADAVFEELGAARVAVLEPGEEPLTARIIAARGTDAAQYNGRLLTTEETSAVLVLESGEPVARSGATTALSDADALAVRDSTGTGPVLFVRFAPAGIEPLVLAVGRQPRGRAFGRSEIEAVTDAAGRIVLSMELAQAREQHQRMLLSQDRARIARDLHDRVIQQLFGAGLELHSLEGSVPTAEAERLRTAVDAIDDAISQIRTIIFALRAVASDRQTLRHRVLDLAIEVSRHLPRNVDVEFAGPVDTLAGSEMAGEVMAVARELLSNVVRHACAEHVRVEVRAGGHLLELVVEDDGGGMGLAGHRSGLANISERAQRRGGDLELRSGPDGTTAAWRVPLTSDGAR</sequence>
<keyword evidence="15" id="KW-1185">Reference proteome</keyword>
<dbReference type="CDD" id="cd16917">
    <property type="entry name" value="HATPase_UhpB-NarQ-NarX-like"/>
    <property type="match status" value="1"/>
</dbReference>
<evidence type="ECO:0000256" key="8">
    <source>
        <dbReference type="ARBA" id="ARBA00022842"/>
    </source>
</evidence>
<evidence type="ECO:0000259" key="12">
    <source>
        <dbReference type="SMART" id="SM00065"/>
    </source>
</evidence>
<feature type="domain" description="Histidine kinase/HSP90-like ATPase" evidence="13">
    <location>
        <begin position="459"/>
        <end position="548"/>
    </location>
</feature>
<dbReference type="GO" id="GO:0070483">
    <property type="term" value="P:detection of hypoxia"/>
    <property type="evidence" value="ECO:0007669"/>
    <property type="project" value="UniProtKB-ARBA"/>
</dbReference>
<dbReference type="GO" id="GO:0020037">
    <property type="term" value="F:heme binding"/>
    <property type="evidence" value="ECO:0007669"/>
    <property type="project" value="UniProtKB-ARBA"/>
</dbReference>
<keyword evidence="10" id="KW-0902">Two-component regulatory system</keyword>
<protein>
    <submittedName>
        <fullName evidence="14">GAF domain-containing protein</fullName>
    </submittedName>
</protein>
<dbReference type="SUPFAM" id="SSF55874">
    <property type="entry name" value="ATPase domain of HSP90 chaperone/DNA topoisomerase II/histidine kinase"/>
    <property type="match status" value="1"/>
</dbReference>
<dbReference type="GO" id="GO:0070025">
    <property type="term" value="F:carbon monoxide binding"/>
    <property type="evidence" value="ECO:0007669"/>
    <property type="project" value="UniProtKB-ARBA"/>
</dbReference>
<dbReference type="Gene3D" id="3.30.450.40">
    <property type="match status" value="2"/>
</dbReference>
<evidence type="ECO:0000256" key="1">
    <source>
        <dbReference type="ARBA" id="ARBA00001946"/>
    </source>
</evidence>
<evidence type="ECO:0000256" key="4">
    <source>
        <dbReference type="ARBA" id="ARBA00022553"/>
    </source>
</evidence>
<accession>A0A7M1SXS3</accession>
<dbReference type="SMART" id="SM00387">
    <property type="entry name" value="HATPase_c"/>
    <property type="match status" value="1"/>
</dbReference>
<keyword evidence="9" id="KW-0408">Iron</keyword>
<dbReference type="InterPro" id="IPR036890">
    <property type="entry name" value="HATPase_C_sf"/>
</dbReference>
<keyword evidence="5" id="KW-0808">Transferase</keyword>
<comment type="cofactor">
    <cofactor evidence="2">
        <name>heme</name>
        <dbReference type="ChEBI" id="CHEBI:30413"/>
    </cofactor>
</comment>
<dbReference type="SMART" id="SM00065">
    <property type="entry name" value="GAF"/>
    <property type="match status" value="1"/>
</dbReference>
<dbReference type="RefSeq" id="WP_193499024.1">
    <property type="nucleotide sequence ID" value="NZ_CP063169.1"/>
</dbReference>
<evidence type="ECO:0000256" key="7">
    <source>
        <dbReference type="ARBA" id="ARBA00022777"/>
    </source>
</evidence>
<evidence type="ECO:0000259" key="13">
    <source>
        <dbReference type="SMART" id="SM00387"/>
    </source>
</evidence>
<evidence type="ECO:0000256" key="2">
    <source>
        <dbReference type="ARBA" id="ARBA00001971"/>
    </source>
</evidence>
<dbReference type="Pfam" id="PF13185">
    <property type="entry name" value="GAF_2"/>
    <property type="match status" value="1"/>
</dbReference>
<dbReference type="GO" id="GO:0005524">
    <property type="term" value="F:ATP binding"/>
    <property type="evidence" value="ECO:0007669"/>
    <property type="project" value="UniProtKB-ARBA"/>
</dbReference>
<dbReference type="PANTHER" id="PTHR24421:SF61">
    <property type="entry name" value="OXYGEN SENSOR HISTIDINE KINASE NREB"/>
    <property type="match status" value="1"/>
</dbReference>
<evidence type="ECO:0000256" key="10">
    <source>
        <dbReference type="ARBA" id="ARBA00023012"/>
    </source>
</evidence>
<dbReference type="Proteomes" id="UP000593758">
    <property type="component" value="Chromosome"/>
</dbReference>
<proteinExistence type="predicted"/>
<dbReference type="GO" id="GO:0019826">
    <property type="term" value="F:oxygen sensor activity"/>
    <property type="evidence" value="ECO:0007669"/>
    <property type="project" value="UniProtKB-ARBA"/>
</dbReference>
<dbReference type="InterPro" id="IPR011712">
    <property type="entry name" value="Sig_transdc_His_kin_sub3_dim/P"/>
</dbReference>
<dbReference type="InterPro" id="IPR003018">
    <property type="entry name" value="GAF"/>
</dbReference>